<proteinExistence type="predicted"/>
<dbReference type="EMBL" id="JAPWTK010000447">
    <property type="protein sequence ID" value="KAJ8940183.1"/>
    <property type="molecule type" value="Genomic_DNA"/>
</dbReference>
<organism evidence="1 2">
    <name type="scientific">Aromia moschata</name>
    <dbReference type="NCBI Taxonomy" id="1265417"/>
    <lineage>
        <taxon>Eukaryota</taxon>
        <taxon>Metazoa</taxon>
        <taxon>Ecdysozoa</taxon>
        <taxon>Arthropoda</taxon>
        <taxon>Hexapoda</taxon>
        <taxon>Insecta</taxon>
        <taxon>Pterygota</taxon>
        <taxon>Neoptera</taxon>
        <taxon>Endopterygota</taxon>
        <taxon>Coleoptera</taxon>
        <taxon>Polyphaga</taxon>
        <taxon>Cucujiformia</taxon>
        <taxon>Chrysomeloidea</taxon>
        <taxon>Cerambycidae</taxon>
        <taxon>Cerambycinae</taxon>
        <taxon>Callichromatini</taxon>
        <taxon>Aromia</taxon>
    </lineage>
</organism>
<dbReference type="Proteomes" id="UP001162162">
    <property type="component" value="Unassembled WGS sequence"/>
</dbReference>
<evidence type="ECO:0000313" key="2">
    <source>
        <dbReference type="Proteomes" id="UP001162162"/>
    </source>
</evidence>
<gene>
    <name evidence="1" type="ORF">NQ318_010683</name>
</gene>
<evidence type="ECO:0008006" key="3">
    <source>
        <dbReference type="Google" id="ProtNLM"/>
    </source>
</evidence>
<name>A0AAV8XNJ8_9CUCU</name>
<dbReference type="Gene3D" id="3.30.160.60">
    <property type="entry name" value="Classic Zinc Finger"/>
    <property type="match status" value="1"/>
</dbReference>
<accession>A0AAV8XNJ8</accession>
<comment type="caution">
    <text evidence="1">The sequence shown here is derived from an EMBL/GenBank/DDBJ whole genome shotgun (WGS) entry which is preliminary data.</text>
</comment>
<evidence type="ECO:0000313" key="1">
    <source>
        <dbReference type="EMBL" id="KAJ8940183.1"/>
    </source>
</evidence>
<reference evidence="1" key="1">
    <citation type="journal article" date="2023" name="Insect Mol. Biol.">
        <title>Genome sequencing provides insights into the evolution of gene families encoding plant cell wall-degrading enzymes in longhorned beetles.</title>
        <authorList>
            <person name="Shin N.R."/>
            <person name="Okamura Y."/>
            <person name="Kirsch R."/>
            <person name="Pauchet Y."/>
        </authorList>
    </citation>
    <scope>NUCLEOTIDE SEQUENCE</scope>
    <source>
        <strain evidence="1">AMC_N1</strain>
    </source>
</reference>
<keyword evidence="2" id="KW-1185">Reference proteome</keyword>
<sequence>MPIKTKLEFNADFRYKRRYNHIENIFIKSSIDQLDFEIWYVLAALTNIFHDDIKSTRDPKICLSCQTSLLNYYQFMTECLAKQENIMECEDREVIKLEELDIKTEDDEWDGNTDNSISLTYSNAIPSEDTEIKFFVDRSYEQETNHTSVNWDPNQNGNEIKLEYSKDHKLIEDVAVTRYHCPYVTKQNGLLSRHILIHRKSLEIRTYDCSLCPYKAKTKKPFNRAHAKSQRCFRNNNL</sequence>
<protein>
    <recommendedName>
        <fullName evidence="3">ZAD domain-containing protein</fullName>
    </recommendedName>
</protein>
<dbReference type="AlphaFoldDB" id="A0AAV8XNJ8"/>